<dbReference type="PANTHER" id="PTHR46500">
    <property type="entry name" value="CILIA- AND FLAGELLA-ASSOCIATED PROTEIN 221"/>
    <property type="match status" value="1"/>
</dbReference>
<comment type="caution">
    <text evidence="1">The sequence shown here is derived from an EMBL/GenBank/DDBJ whole genome shotgun (WGS) entry which is preliminary data.</text>
</comment>
<evidence type="ECO:0000313" key="1">
    <source>
        <dbReference type="EMBL" id="KAF6213000.1"/>
    </source>
</evidence>
<gene>
    <name evidence="1" type="ORF">GE061_010714</name>
</gene>
<organism evidence="1 2">
    <name type="scientific">Apolygus lucorum</name>
    <name type="common">Small green plant bug</name>
    <name type="synonym">Lygocoris lucorum</name>
    <dbReference type="NCBI Taxonomy" id="248454"/>
    <lineage>
        <taxon>Eukaryota</taxon>
        <taxon>Metazoa</taxon>
        <taxon>Ecdysozoa</taxon>
        <taxon>Arthropoda</taxon>
        <taxon>Hexapoda</taxon>
        <taxon>Insecta</taxon>
        <taxon>Pterygota</taxon>
        <taxon>Neoptera</taxon>
        <taxon>Paraneoptera</taxon>
        <taxon>Hemiptera</taxon>
        <taxon>Heteroptera</taxon>
        <taxon>Panheteroptera</taxon>
        <taxon>Cimicomorpha</taxon>
        <taxon>Miridae</taxon>
        <taxon>Mirini</taxon>
        <taxon>Apolygus</taxon>
    </lineage>
</organism>
<keyword evidence="2" id="KW-1185">Reference proteome</keyword>
<dbReference type="OrthoDB" id="6617136at2759"/>
<dbReference type="GO" id="GO:0097729">
    <property type="term" value="C:9+2 motile cilium"/>
    <property type="evidence" value="ECO:0007669"/>
    <property type="project" value="TreeGrafter"/>
</dbReference>
<protein>
    <submittedName>
        <fullName evidence="1">Uncharacterized protein</fullName>
    </submittedName>
</protein>
<dbReference type="GO" id="GO:0003341">
    <property type="term" value="P:cilium movement"/>
    <property type="evidence" value="ECO:0007669"/>
    <property type="project" value="InterPro"/>
</dbReference>
<dbReference type="GO" id="GO:0044458">
    <property type="term" value="P:motile cilium assembly"/>
    <property type="evidence" value="ECO:0007669"/>
    <property type="project" value="TreeGrafter"/>
</dbReference>
<evidence type="ECO:0000313" key="2">
    <source>
        <dbReference type="Proteomes" id="UP000466442"/>
    </source>
</evidence>
<reference evidence="1" key="1">
    <citation type="journal article" date="2021" name="Mol. Ecol. Resour.">
        <title>Apolygus lucorum genome provides insights into omnivorousness and mesophyll feeding.</title>
        <authorList>
            <person name="Liu Y."/>
            <person name="Liu H."/>
            <person name="Wang H."/>
            <person name="Huang T."/>
            <person name="Liu B."/>
            <person name="Yang B."/>
            <person name="Yin L."/>
            <person name="Li B."/>
            <person name="Zhang Y."/>
            <person name="Zhang S."/>
            <person name="Jiang F."/>
            <person name="Zhang X."/>
            <person name="Ren Y."/>
            <person name="Wang B."/>
            <person name="Wang S."/>
            <person name="Lu Y."/>
            <person name="Wu K."/>
            <person name="Fan W."/>
            <person name="Wang G."/>
        </authorList>
    </citation>
    <scope>NUCLEOTIDE SEQUENCE</scope>
    <source>
        <strain evidence="1">12Hb</strain>
    </source>
</reference>
<dbReference type="EMBL" id="WIXP02000003">
    <property type="protein sequence ID" value="KAF6213000.1"/>
    <property type="molecule type" value="Genomic_DNA"/>
</dbReference>
<sequence>MEIESGICQDGECLFFRVLPRRVLIKFRVHSKKAGTGEFRIKNVSKEPQAITIVPPMSEYFHVTPLLAKGFALPGETIRVVVSLRSDLDPRIHYDVVNVSCPKGCSVDVALEAIPKVKTLKTIPRIMNFGHVPLGQKRVKKIVLRPLKSDMPYIFMCGGSCQDLDISPTRGVVRTGGPPAEITITYKSTAYITLHAEVSLYLPSVIFNPYVFTVTAYTEPGFARTEILRKPSEEKMIVNPLKERFFTHPTWLLKKPKFVPPKKNLPIWSQHRTNKLLFKQMQEKRSEFELLGPLGRYLDEEESIVKSKEQGFFEGVTHVHRDNYLAPYHTRTKLRPVETPALNREPMWTDYMKQYEIPTYNNHGQPLYIRQRTVKWMDSEDKMRRFTDRLPNIWFPRYVTMGKFIEAARRIIHKNRMMKVLKKLRELTKKSVIAFETPPIDPF</sequence>
<dbReference type="InterPro" id="IPR029676">
    <property type="entry name" value="CFAP221"/>
</dbReference>
<proteinExistence type="predicted"/>
<accession>A0A6A4JKV6</accession>
<name>A0A6A4JKV6_APOLU</name>
<dbReference type="Proteomes" id="UP000466442">
    <property type="component" value="Unassembled WGS sequence"/>
</dbReference>
<dbReference type="PANTHER" id="PTHR46500:SF1">
    <property type="entry name" value="CILIA- AND FLAGELLA-ASSOCIATED PROTEIN 221"/>
    <property type="match status" value="1"/>
</dbReference>
<dbReference type="AlphaFoldDB" id="A0A6A4JKV6"/>